<comment type="caution">
    <text evidence="2">The sequence shown here is derived from an EMBL/GenBank/DDBJ whole genome shotgun (WGS) entry which is preliminary data.</text>
</comment>
<dbReference type="Gene3D" id="1.50.10.20">
    <property type="match status" value="1"/>
</dbReference>
<name>A0A2S6IB88_9BACT</name>
<accession>A0A2S6IB88</accession>
<feature type="signal peptide" evidence="1">
    <location>
        <begin position="1"/>
        <end position="29"/>
    </location>
</feature>
<dbReference type="PROSITE" id="PS51257">
    <property type="entry name" value="PROKAR_LIPOPROTEIN"/>
    <property type="match status" value="1"/>
</dbReference>
<protein>
    <submittedName>
        <fullName evidence="2">PelA/Pel-15E family pectate lyase</fullName>
    </submittedName>
</protein>
<dbReference type="InterPro" id="IPR012669">
    <property type="entry name" value="Pectate_lyase"/>
</dbReference>
<dbReference type="GO" id="GO:0016829">
    <property type="term" value="F:lyase activity"/>
    <property type="evidence" value="ECO:0007669"/>
    <property type="project" value="UniProtKB-KW"/>
</dbReference>
<keyword evidence="3" id="KW-1185">Reference proteome</keyword>
<keyword evidence="1" id="KW-0732">Signal</keyword>
<dbReference type="Pfam" id="PF09492">
    <property type="entry name" value="Pec_lyase"/>
    <property type="match status" value="1"/>
</dbReference>
<keyword evidence="2" id="KW-0456">Lyase</keyword>
<evidence type="ECO:0000256" key="1">
    <source>
        <dbReference type="SAM" id="SignalP"/>
    </source>
</evidence>
<dbReference type="NCBIfam" id="TIGR02474">
    <property type="entry name" value="pec_lyase"/>
    <property type="match status" value="1"/>
</dbReference>
<sequence length="352" mass="39261">MNTLKFSIVLLFLLTFMGCHVGRLTSAMAAPDSTDPVAERMLLYQRSNGGWPQDDGDDVAYDEALTEAQRAAVLADKSQDDTTFDDESTTREITYLLGAHQRTDNPAYLKAASMGIDFILSAQYANGGFPQEYPDTSGYHGHITYNDNVTIDLLTLLRKVSEGKAEYAALPATQREAAGRAVENGINSILATQYVHAGKLTAWGAQHDRNTLAPAPARAFEPVSLSGKESVEIVRFLMEVPQPGEDIREAVRAAVEWLDAVRIDGYRQDRIEAPDQPTGRDRIIVADSSSTIWGRFYEIGTWRPIFIGRDGIIKYELKDIENERRTGYGFYGHWAKDLIKKEYPSWEERIAG</sequence>
<gene>
    <name evidence="2" type="ORF">CLV84_1716</name>
</gene>
<evidence type="ECO:0000313" key="3">
    <source>
        <dbReference type="Proteomes" id="UP000237662"/>
    </source>
</evidence>
<dbReference type="SUPFAM" id="SSF81853">
    <property type="entry name" value="Family 10 polysaccharide lyase"/>
    <property type="match status" value="1"/>
</dbReference>
<evidence type="ECO:0000313" key="2">
    <source>
        <dbReference type="EMBL" id="PPK88745.1"/>
    </source>
</evidence>
<feature type="chain" id="PRO_5015521709" evidence="1">
    <location>
        <begin position="30"/>
        <end position="352"/>
    </location>
</feature>
<dbReference type="Proteomes" id="UP000237662">
    <property type="component" value="Unassembled WGS sequence"/>
</dbReference>
<reference evidence="2 3" key="1">
    <citation type="submission" date="2018-02" db="EMBL/GenBank/DDBJ databases">
        <title>Genomic Encyclopedia of Archaeal and Bacterial Type Strains, Phase II (KMG-II): from individual species to whole genera.</title>
        <authorList>
            <person name="Goeker M."/>
        </authorList>
    </citation>
    <scope>NUCLEOTIDE SEQUENCE [LARGE SCALE GENOMIC DNA]</scope>
    <source>
        <strain evidence="2 3">DSM 29526</strain>
    </source>
</reference>
<organism evidence="2 3">
    <name type="scientific">Neolewinella xylanilytica</name>
    <dbReference type="NCBI Taxonomy" id="1514080"/>
    <lineage>
        <taxon>Bacteria</taxon>
        <taxon>Pseudomonadati</taxon>
        <taxon>Bacteroidota</taxon>
        <taxon>Saprospiria</taxon>
        <taxon>Saprospirales</taxon>
        <taxon>Lewinellaceae</taxon>
        <taxon>Neolewinella</taxon>
    </lineage>
</organism>
<dbReference type="EMBL" id="PTJC01000005">
    <property type="protein sequence ID" value="PPK88745.1"/>
    <property type="molecule type" value="Genomic_DNA"/>
</dbReference>
<dbReference type="AlphaFoldDB" id="A0A2S6IB88"/>
<proteinExistence type="predicted"/>